<evidence type="ECO:0000256" key="12">
    <source>
        <dbReference type="SAM" id="Phobius"/>
    </source>
</evidence>
<name>A0A2B7XJJ8_9EURO</name>
<feature type="compositionally biased region" description="Polar residues" evidence="11">
    <location>
        <begin position="1167"/>
        <end position="1177"/>
    </location>
</feature>
<proteinExistence type="inferred from homology"/>
<evidence type="ECO:0000256" key="8">
    <source>
        <dbReference type="ARBA" id="ARBA00047899"/>
    </source>
</evidence>
<dbReference type="Proteomes" id="UP000224080">
    <property type="component" value="Unassembled WGS sequence"/>
</dbReference>
<feature type="compositionally biased region" description="Polar residues" evidence="11">
    <location>
        <begin position="314"/>
        <end position="324"/>
    </location>
</feature>
<keyword evidence="5 10" id="KW-0547">Nucleotide-binding</keyword>
<keyword evidence="6 14" id="KW-0418">Kinase</keyword>
<dbReference type="InterPro" id="IPR017441">
    <property type="entry name" value="Protein_kinase_ATP_BS"/>
</dbReference>
<protein>
    <recommendedName>
        <fullName evidence="2">non-specific serine/threonine protein kinase</fullName>
        <ecNumber evidence="2">2.7.11.1</ecNumber>
    </recommendedName>
</protein>
<feature type="compositionally biased region" description="Low complexity" evidence="11">
    <location>
        <begin position="208"/>
        <end position="221"/>
    </location>
</feature>
<feature type="binding site" evidence="10">
    <location>
        <position position="588"/>
    </location>
    <ligand>
        <name>ATP</name>
        <dbReference type="ChEBI" id="CHEBI:30616"/>
    </ligand>
</feature>
<dbReference type="GO" id="GO:0004674">
    <property type="term" value="F:protein serine/threonine kinase activity"/>
    <property type="evidence" value="ECO:0007669"/>
    <property type="project" value="UniProtKB-KW"/>
</dbReference>
<evidence type="ECO:0000256" key="3">
    <source>
        <dbReference type="ARBA" id="ARBA00022527"/>
    </source>
</evidence>
<evidence type="ECO:0000256" key="6">
    <source>
        <dbReference type="ARBA" id="ARBA00022777"/>
    </source>
</evidence>
<comment type="caution">
    <text evidence="14">The sequence shown here is derived from an EMBL/GenBank/DDBJ whole genome shotgun (WGS) entry which is preliminary data.</text>
</comment>
<dbReference type="SUPFAM" id="SSF56112">
    <property type="entry name" value="Protein kinase-like (PK-like)"/>
    <property type="match status" value="1"/>
</dbReference>
<feature type="compositionally biased region" description="Polar residues" evidence="11">
    <location>
        <begin position="1206"/>
        <end position="1220"/>
    </location>
</feature>
<dbReference type="PROSITE" id="PS00108">
    <property type="entry name" value="PROTEIN_KINASE_ST"/>
    <property type="match status" value="1"/>
</dbReference>
<feature type="region of interest" description="Disordered" evidence="11">
    <location>
        <begin position="199"/>
        <end position="252"/>
    </location>
</feature>
<feature type="region of interest" description="Disordered" evidence="11">
    <location>
        <begin position="81"/>
        <end position="185"/>
    </location>
</feature>
<dbReference type="Pfam" id="PF00069">
    <property type="entry name" value="Pkinase"/>
    <property type="match status" value="1"/>
</dbReference>
<feature type="compositionally biased region" description="Basic and acidic residues" evidence="11">
    <location>
        <begin position="1241"/>
        <end position="1251"/>
    </location>
</feature>
<comment type="similarity">
    <text evidence="1">Belongs to the protein kinase superfamily. STE Ser/Thr protein kinase family. STE20 subfamily.</text>
</comment>
<feature type="compositionally biased region" description="Acidic residues" evidence="11">
    <location>
        <begin position="120"/>
        <end position="135"/>
    </location>
</feature>
<feature type="compositionally biased region" description="Basic and acidic residues" evidence="11">
    <location>
        <begin position="1081"/>
        <end position="1102"/>
    </location>
</feature>
<feature type="domain" description="Protein kinase" evidence="13">
    <location>
        <begin position="559"/>
        <end position="830"/>
    </location>
</feature>
<comment type="catalytic activity">
    <reaction evidence="9">
        <text>L-seryl-[protein] + ATP = O-phospho-L-seryl-[protein] + ADP + H(+)</text>
        <dbReference type="Rhea" id="RHEA:17989"/>
        <dbReference type="Rhea" id="RHEA-COMP:9863"/>
        <dbReference type="Rhea" id="RHEA-COMP:11604"/>
        <dbReference type="ChEBI" id="CHEBI:15378"/>
        <dbReference type="ChEBI" id="CHEBI:29999"/>
        <dbReference type="ChEBI" id="CHEBI:30616"/>
        <dbReference type="ChEBI" id="CHEBI:83421"/>
        <dbReference type="ChEBI" id="CHEBI:456216"/>
        <dbReference type="EC" id="2.7.11.1"/>
    </reaction>
</comment>
<evidence type="ECO:0000256" key="7">
    <source>
        <dbReference type="ARBA" id="ARBA00022840"/>
    </source>
</evidence>
<evidence type="ECO:0000259" key="13">
    <source>
        <dbReference type="PROSITE" id="PS50011"/>
    </source>
</evidence>
<dbReference type="InterPro" id="IPR000719">
    <property type="entry name" value="Prot_kinase_dom"/>
</dbReference>
<evidence type="ECO:0000256" key="9">
    <source>
        <dbReference type="ARBA" id="ARBA00048679"/>
    </source>
</evidence>
<comment type="catalytic activity">
    <reaction evidence="8">
        <text>L-threonyl-[protein] + ATP = O-phospho-L-threonyl-[protein] + ADP + H(+)</text>
        <dbReference type="Rhea" id="RHEA:46608"/>
        <dbReference type="Rhea" id="RHEA-COMP:11060"/>
        <dbReference type="Rhea" id="RHEA-COMP:11605"/>
        <dbReference type="ChEBI" id="CHEBI:15378"/>
        <dbReference type="ChEBI" id="CHEBI:30013"/>
        <dbReference type="ChEBI" id="CHEBI:30616"/>
        <dbReference type="ChEBI" id="CHEBI:61977"/>
        <dbReference type="ChEBI" id="CHEBI:456216"/>
        <dbReference type="EC" id="2.7.11.1"/>
    </reaction>
</comment>
<feature type="compositionally biased region" description="Basic and acidic residues" evidence="11">
    <location>
        <begin position="328"/>
        <end position="339"/>
    </location>
</feature>
<dbReference type="GO" id="GO:0005737">
    <property type="term" value="C:cytoplasm"/>
    <property type="evidence" value="ECO:0007669"/>
    <property type="project" value="TreeGrafter"/>
</dbReference>
<feature type="region of interest" description="Disordered" evidence="11">
    <location>
        <begin position="463"/>
        <end position="482"/>
    </location>
</feature>
<gene>
    <name evidence="14" type="ORF">GX51_00748</name>
</gene>
<feature type="region of interest" description="Disordered" evidence="11">
    <location>
        <begin position="1240"/>
        <end position="1324"/>
    </location>
</feature>
<feature type="region of interest" description="Disordered" evidence="11">
    <location>
        <begin position="1038"/>
        <end position="1220"/>
    </location>
</feature>
<evidence type="ECO:0000313" key="14">
    <source>
        <dbReference type="EMBL" id="PGH09306.1"/>
    </source>
</evidence>
<keyword evidence="12" id="KW-1133">Transmembrane helix</keyword>
<feature type="compositionally biased region" description="Basic and acidic residues" evidence="11">
    <location>
        <begin position="155"/>
        <end position="174"/>
    </location>
</feature>
<dbReference type="EC" id="2.7.11.1" evidence="2"/>
<keyword evidence="12" id="KW-0812">Transmembrane</keyword>
<keyword evidence="7 10" id="KW-0067">ATP-binding</keyword>
<organism evidence="14 15">
    <name type="scientific">Blastomyces parvus</name>
    <dbReference type="NCBI Taxonomy" id="2060905"/>
    <lineage>
        <taxon>Eukaryota</taxon>
        <taxon>Fungi</taxon>
        <taxon>Dikarya</taxon>
        <taxon>Ascomycota</taxon>
        <taxon>Pezizomycotina</taxon>
        <taxon>Eurotiomycetes</taxon>
        <taxon>Eurotiomycetidae</taxon>
        <taxon>Onygenales</taxon>
        <taxon>Ajellomycetaceae</taxon>
        <taxon>Blastomyces</taxon>
    </lineage>
</organism>
<dbReference type="PANTHER" id="PTHR48012">
    <property type="entry name" value="STERILE20-LIKE KINASE, ISOFORM B-RELATED"/>
    <property type="match status" value="1"/>
</dbReference>
<evidence type="ECO:0000256" key="4">
    <source>
        <dbReference type="ARBA" id="ARBA00022679"/>
    </source>
</evidence>
<evidence type="ECO:0000256" key="2">
    <source>
        <dbReference type="ARBA" id="ARBA00012513"/>
    </source>
</evidence>
<dbReference type="PROSITE" id="PS50011">
    <property type="entry name" value="PROTEIN_KINASE_DOM"/>
    <property type="match status" value="1"/>
</dbReference>
<dbReference type="InterPro" id="IPR008271">
    <property type="entry name" value="Ser/Thr_kinase_AS"/>
</dbReference>
<dbReference type="FunFam" id="1.10.510.10:FF:000670">
    <property type="entry name" value="Serine/threonin protein kinase, putative"/>
    <property type="match status" value="1"/>
</dbReference>
<dbReference type="EMBL" id="PDNC01000005">
    <property type="protein sequence ID" value="PGH09306.1"/>
    <property type="molecule type" value="Genomic_DNA"/>
</dbReference>
<feature type="compositionally biased region" description="Low complexity" evidence="11">
    <location>
        <begin position="383"/>
        <end position="398"/>
    </location>
</feature>
<dbReference type="PROSITE" id="PS00107">
    <property type="entry name" value="PROTEIN_KINASE_ATP"/>
    <property type="match status" value="1"/>
</dbReference>
<feature type="region of interest" description="Disordered" evidence="11">
    <location>
        <begin position="310"/>
        <end position="426"/>
    </location>
</feature>
<sequence length="1386" mass="153487">MAPPTSRERRNACYGFGFAPVYIPYIFHHFLLLCVGERTDLSAAFRDQFQPILTRGLNSSQRDIRAASAYFHSDAVDQSCGTDSARGSDVSSVCPGGFEDSQPQPGEGLARSKSNSSSSWEDDIVPESEYPEADNPEPATDPSDDYQQPSGLAFSDDHIDSVLGLWEERSESPAKSHISSAVETFPPLESESNHLGLYEANLSGNKLPSFGTGPTSSFSSSAPKTPQRPPSPSDTLHLSDYSPSSPVSQANFSNSSTFFRHRALSQQTVYGCPQLTSQSFEDQHNPSPDVYKICLDTPHQSKSLKRRPFLDFSSPHQSFSSENQPPERPCDLTDPDKRLKPNSKRNRGKTPLPSAHDFETLNARNRFDPLSFIQGKESRNSNPSESPLASPQSALSPSYEKFPDFPTGPSSTHSGDTVDNNDPIEKYSIPYSELPLQSASINRKPRRSLRLAVSLKRILTPKHKTASNDERTSPVLPTQRSESTTAAEAAWFEEVIQQLQDECTEQERYRDTMGSRHLDPSSAMVALTKQKADAMRLAREQGAAVKEMCRRAKTEMPPYQFEELIGKGAYGRVYKGRQLSTQKLVAIKVLEIDTLDYKTVRDFRDESIKDFIRETNIMKQVKDAGAKNINMLIEAFSIHSQLWLICEHCPGGSVKTLMRATGDKLEERFIIPIARELAEGLRAIHDAGIIHRDVKAANVLIHEEGHLQICDFGVAGVLQSKVDKRSTWIGTPHWMPPEMFPNRAGPETHQYGSEIDVWAYGCTLFECATGNPPNATLRERMQIGRQLNRFPPKLEGDRFSDNLRSLVAFSLDSDPKVRPTMQNILQHPYIADSMESHPTASLSELVKIYYQWAQRGGQRISLFNPGGAAPAEFPEEDPLDSEDWNFSTTDGFERRFSLIDLDQLSASLADLENEMVPTVPEPSSDYFDENKDTELSAQDKANFDERVKRGAAAMEGLFNEEKPGYKYETKNDFVPIQPEQRFSSDLPLRTDTDRSSVTSTFIDINLGVFDSAHYAAGSASNHPPFQLADADTIRANRSSSRLMRNSTTSSDSGEFQPQRGPRPPTMEWTFPSTMPTGTDAASHDDEPGPDVEQPHEEKRDTRAWTFPIMTPEEEAPHEEPNEWADGGNASSRHIEPDDEMTMKYPPLRRPAYSQPPSDGPPDSRPSTATSTQSTMSDADNDPFRFDRPVTPPGEGDDVVVDDLQSDFYTTSSSLDPFPSITDSVIYTDFDEGTHRSVHSYSEFHEPYHEDNTASGEGAFEGPGGQNGRADGADTYANGHGDGTGVGDDDDNETERKSVIESDMAHLSFPMPVPPSMESLMQGASDEVVEQELDRLLGDFLDGLAVTGEALVRTDVGRGRWGGAGDSSDGSFRGSRAEQGQESETDD</sequence>
<feature type="region of interest" description="Disordered" evidence="11">
    <location>
        <begin position="1355"/>
        <end position="1386"/>
    </location>
</feature>
<dbReference type="STRING" id="2060905.A0A2B7XJJ8"/>
<dbReference type="SMART" id="SM00220">
    <property type="entry name" value="S_TKc"/>
    <property type="match status" value="1"/>
</dbReference>
<dbReference type="InterPro" id="IPR050629">
    <property type="entry name" value="STE20/SPS1-PAK"/>
</dbReference>
<evidence type="ECO:0000313" key="15">
    <source>
        <dbReference type="Proteomes" id="UP000224080"/>
    </source>
</evidence>
<feature type="compositionally biased region" description="Acidic residues" evidence="11">
    <location>
        <begin position="1194"/>
        <end position="1204"/>
    </location>
</feature>
<feature type="compositionally biased region" description="Polar residues" evidence="11">
    <location>
        <begin position="408"/>
        <end position="420"/>
    </location>
</feature>
<feature type="compositionally biased region" description="Basic and acidic residues" evidence="11">
    <location>
        <begin position="1293"/>
        <end position="1303"/>
    </location>
</feature>
<evidence type="ECO:0000256" key="1">
    <source>
        <dbReference type="ARBA" id="ARBA00008874"/>
    </source>
</evidence>
<dbReference type="GO" id="GO:0005524">
    <property type="term" value="F:ATP binding"/>
    <property type="evidence" value="ECO:0007669"/>
    <property type="project" value="UniProtKB-UniRule"/>
</dbReference>
<dbReference type="PANTHER" id="PTHR48012:SF10">
    <property type="entry name" value="FI20177P1"/>
    <property type="match status" value="1"/>
</dbReference>
<dbReference type="InterPro" id="IPR011009">
    <property type="entry name" value="Kinase-like_dom_sf"/>
</dbReference>
<evidence type="ECO:0000256" key="10">
    <source>
        <dbReference type="PROSITE-ProRule" id="PRU10141"/>
    </source>
</evidence>
<reference evidence="14 15" key="1">
    <citation type="submission" date="2017-10" db="EMBL/GenBank/DDBJ databases">
        <title>Comparative genomics in systemic dimorphic fungi from Ajellomycetaceae.</title>
        <authorList>
            <person name="Munoz J.F."/>
            <person name="Mcewen J.G."/>
            <person name="Clay O.K."/>
            <person name="Cuomo C.A."/>
        </authorList>
    </citation>
    <scope>NUCLEOTIDE SEQUENCE [LARGE SCALE GENOMIC DNA]</scope>
    <source>
        <strain evidence="14 15">UAMH130</strain>
    </source>
</reference>
<feature type="transmembrane region" description="Helical" evidence="12">
    <location>
        <begin position="12"/>
        <end position="32"/>
    </location>
</feature>
<evidence type="ECO:0000256" key="5">
    <source>
        <dbReference type="ARBA" id="ARBA00022741"/>
    </source>
</evidence>
<feature type="compositionally biased region" description="Polar residues" evidence="11">
    <location>
        <begin position="233"/>
        <end position="252"/>
    </location>
</feature>
<dbReference type="OrthoDB" id="248923at2759"/>
<accession>A0A2B7XJJ8</accession>
<keyword evidence="3" id="KW-0723">Serine/threonine-protein kinase</keyword>
<keyword evidence="4" id="KW-0808">Transferase</keyword>
<dbReference type="Gene3D" id="1.10.510.10">
    <property type="entry name" value="Transferase(Phosphotransferase) domain 1"/>
    <property type="match status" value="1"/>
</dbReference>
<feature type="compositionally biased region" description="Polar residues" evidence="11">
    <location>
        <begin position="1038"/>
        <end position="1055"/>
    </location>
</feature>
<keyword evidence="15" id="KW-1185">Reference proteome</keyword>
<evidence type="ECO:0000256" key="11">
    <source>
        <dbReference type="SAM" id="MobiDB-lite"/>
    </source>
</evidence>
<keyword evidence="12" id="KW-0472">Membrane</keyword>